<accession>A0A501X1Y8</accession>
<gene>
    <name evidence="1" type="ORF">FJM67_04360</name>
</gene>
<organism evidence="1 2">
    <name type="scientific">Maribrevibacterium harenarium</name>
    <dbReference type="NCBI Taxonomy" id="2589817"/>
    <lineage>
        <taxon>Bacteria</taxon>
        <taxon>Pseudomonadati</taxon>
        <taxon>Pseudomonadota</taxon>
        <taxon>Gammaproteobacteria</taxon>
        <taxon>Oceanospirillales</taxon>
        <taxon>Oceanospirillaceae</taxon>
        <taxon>Maribrevibacterium</taxon>
    </lineage>
</organism>
<name>A0A501X1Y8_9GAMM</name>
<dbReference type="Proteomes" id="UP000315901">
    <property type="component" value="Unassembled WGS sequence"/>
</dbReference>
<sequence length="75" mass="8164">MNKTTADLIKQADFQYLSDLDRDLAIAQAERAQAIISLLDGLGKTTLSVTKYFIKLVAHFVQNAKATPAASLPTK</sequence>
<proteinExistence type="predicted"/>
<keyword evidence="2" id="KW-1185">Reference proteome</keyword>
<reference evidence="1 2" key="1">
    <citation type="submission" date="2019-06" db="EMBL/GenBank/DDBJ databases">
        <title>A novel bacterium of genus Marinomonas, isolated from coastal sand.</title>
        <authorList>
            <person name="Huang H."/>
            <person name="Mo K."/>
            <person name="Hu Y."/>
        </authorList>
    </citation>
    <scope>NUCLEOTIDE SEQUENCE [LARGE SCALE GENOMIC DNA]</scope>
    <source>
        <strain evidence="1 2">HB171799</strain>
    </source>
</reference>
<evidence type="ECO:0000313" key="1">
    <source>
        <dbReference type="EMBL" id="TPE54500.1"/>
    </source>
</evidence>
<protein>
    <submittedName>
        <fullName evidence="1">Uncharacterized protein</fullName>
    </submittedName>
</protein>
<evidence type="ECO:0000313" key="2">
    <source>
        <dbReference type="Proteomes" id="UP000315901"/>
    </source>
</evidence>
<dbReference type="EMBL" id="VFRR01000005">
    <property type="protein sequence ID" value="TPE54500.1"/>
    <property type="molecule type" value="Genomic_DNA"/>
</dbReference>
<dbReference type="RefSeq" id="WP_140587452.1">
    <property type="nucleotide sequence ID" value="NZ_VFRR01000005.1"/>
</dbReference>
<comment type="caution">
    <text evidence="1">The sequence shown here is derived from an EMBL/GenBank/DDBJ whole genome shotgun (WGS) entry which is preliminary data.</text>
</comment>
<dbReference type="AlphaFoldDB" id="A0A501X1Y8"/>